<protein>
    <submittedName>
        <fullName evidence="1">F-box domain-containing protein</fullName>
    </submittedName>
</protein>
<name>A0A0N4VTW1_HAEPC</name>
<organism evidence="1">
    <name type="scientific">Haemonchus placei</name>
    <name type="common">Barber's pole worm</name>
    <dbReference type="NCBI Taxonomy" id="6290"/>
    <lineage>
        <taxon>Eukaryota</taxon>
        <taxon>Metazoa</taxon>
        <taxon>Ecdysozoa</taxon>
        <taxon>Nematoda</taxon>
        <taxon>Chromadorea</taxon>
        <taxon>Rhabditida</taxon>
        <taxon>Rhabditina</taxon>
        <taxon>Rhabditomorpha</taxon>
        <taxon>Strongyloidea</taxon>
        <taxon>Trichostrongylidae</taxon>
        <taxon>Haemonchus</taxon>
    </lineage>
</organism>
<accession>A0A0N4VTW1</accession>
<dbReference type="AlphaFoldDB" id="A0A0N4VTW1"/>
<sequence>LPKPELKWDIAQLIFGRRITLLRCRRSAFTRSRKRALEKMEKWEFTEKQFSSEFTNYFFVMVPEQMYIKCKDFDHNKEALIRKCVGPLRSSVLALEMNICSLGESALGDFFKHLSPFGLHLAGRFDRSIICDQVLPLSSLYGLFIGLNHTDMDIRTRVSGITVRKIVDNWYNRYPDIRKDLQNLPSIPNYDLRDFVIEIPDCDLDYTEFFAFLKEIIRVPHCTREFIIIGNVPKTLIHYIHSNLSDLDMVGPAEWVEEGICSVEDVEWSSSLSCCCDNDHGFANHNYFMDQDLARDPAEMCETVQLNLSISVLKSEKELLPRRSLLDFWVTLKADKINQVKVLPEAVLVATTVLRKRRRTKP</sequence>
<evidence type="ECO:0000313" key="1">
    <source>
        <dbReference type="WBParaSite" id="HPLM_0000072801-mRNA-1"/>
    </source>
</evidence>
<dbReference type="OMA" id="DYTEFFA"/>
<dbReference type="WBParaSite" id="HPLM_0000072801-mRNA-1">
    <property type="protein sequence ID" value="HPLM_0000072801-mRNA-1"/>
    <property type="gene ID" value="HPLM_0000072801"/>
</dbReference>
<proteinExistence type="predicted"/>
<reference evidence="1" key="1">
    <citation type="submission" date="2017-02" db="UniProtKB">
        <authorList>
            <consortium name="WormBaseParasite"/>
        </authorList>
    </citation>
    <scope>IDENTIFICATION</scope>
</reference>